<feature type="domain" description="PHD-type" evidence="8">
    <location>
        <begin position="405"/>
        <end position="457"/>
    </location>
</feature>
<feature type="compositionally biased region" description="Polar residues" evidence="7">
    <location>
        <begin position="532"/>
        <end position="546"/>
    </location>
</feature>
<feature type="region of interest" description="Disordered" evidence="7">
    <location>
        <begin position="1"/>
        <end position="65"/>
    </location>
</feature>
<dbReference type="GO" id="GO:0048188">
    <property type="term" value="C:Set1C/COMPASS complex"/>
    <property type="evidence" value="ECO:0007669"/>
    <property type="project" value="InterPro"/>
</dbReference>
<accession>A0A7S1PHD6</accession>
<evidence type="ECO:0000256" key="5">
    <source>
        <dbReference type="ARBA" id="ARBA00023242"/>
    </source>
</evidence>
<dbReference type="PROSITE" id="PS50157">
    <property type="entry name" value="ZINC_FINGER_C2H2_2"/>
    <property type="match status" value="1"/>
</dbReference>
<proteinExistence type="predicted"/>
<feature type="compositionally biased region" description="Basic and acidic residues" evidence="7">
    <location>
        <begin position="24"/>
        <end position="38"/>
    </location>
</feature>
<dbReference type="InterPro" id="IPR013083">
    <property type="entry name" value="Znf_RING/FYVE/PHD"/>
</dbReference>
<gene>
    <name evidence="10" type="ORF">PCOS0759_LOCUS4459</name>
</gene>
<dbReference type="Gene3D" id="3.30.40.10">
    <property type="entry name" value="Zinc/RING finger domain, C3HC4 (zinc finger)"/>
    <property type="match status" value="1"/>
</dbReference>
<evidence type="ECO:0000259" key="8">
    <source>
        <dbReference type="PROSITE" id="PS50016"/>
    </source>
</evidence>
<dbReference type="InterPro" id="IPR013087">
    <property type="entry name" value="Znf_C2H2_type"/>
</dbReference>
<dbReference type="SUPFAM" id="SSF57667">
    <property type="entry name" value="beta-beta-alpha zinc fingers"/>
    <property type="match status" value="1"/>
</dbReference>
<keyword evidence="2" id="KW-0479">Metal-binding</keyword>
<dbReference type="PANTHER" id="PTHR46174">
    <property type="entry name" value="CXXC-TYPE ZINC FINGER PROTEIN 1"/>
    <property type="match status" value="1"/>
</dbReference>
<dbReference type="InterPro" id="IPR019786">
    <property type="entry name" value="Zinc_finger_PHD-type_CS"/>
</dbReference>
<dbReference type="PROSITE" id="PS50016">
    <property type="entry name" value="ZF_PHD_2"/>
    <property type="match status" value="2"/>
</dbReference>
<name>A0A7S1PHD6_9EUKA</name>
<dbReference type="SUPFAM" id="SSF57903">
    <property type="entry name" value="FYVE/PHD zinc finger"/>
    <property type="match status" value="2"/>
</dbReference>
<keyword evidence="3 6" id="KW-0863">Zinc-finger</keyword>
<feature type="compositionally biased region" description="Basic residues" evidence="7">
    <location>
        <begin position="588"/>
        <end position="601"/>
    </location>
</feature>
<feature type="compositionally biased region" description="Polar residues" evidence="7">
    <location>
        <begin position="39"/>
        <end position="60"/>
    </location>
</feature>
<evidence type="ECO:0000256" key="6">
    <source>
        <dbReference type="PROSITE-ProRule" id="PRU00042"/>
    </source>
</evidence>
<evidence type="ECO:0000256" key="7">
    <source>
        <dbReference type="SAM" id="MobiDB-lite"/>
    </source>
</evidence>
<evidence type="ECO:0000313" key="10">
    <source>
        <dbReference type="EMBL" id="CAD9081219.1"/>
    </source>
</evidence>
<evidence type="ECO:0008006" key="11">
    <source>
        <dbReference type="Google" id="ProtNLM"/>
    </source>
</evidence>
<dbReference type="PANTHER" id="PTHR46174:SF1">
    <property type="entry name" value="CXXC-TYPE ZINC FINGER PROTEIN 1"/>
    <property type="match status" value="1"/>
</dbReference>
<feature type="compositionally biased region" description="Polar residues" evidence="7">
    <location>
        <begin position="1"/>
        <end position="23"/>
    </location>
</feature>
<keyword evidence="4" id="KW-0862">Zinc</keyword>
<sequence length="601" mass="68768">MTPLVHSTNGHTPHQTSSTTLSHNQEHPPPPEDMHHDYNSTTPSSLTSPHRSQSKNSTPLQHVAANQAAASAELATHTATLREVIIPAVREVAKKELLSMRFGPESETEKDIDDSFYDDPGGIPLTVRVRFENQERWSHDQERGTKSKRSTRSTYLDAPCYDEDTSNEVMSKRAHHDATDSRGNYFQQKEKVLSYAEYGRYEFCICHHNYENRPMIQCDNCDNWFHLQCVTFDDGAEGQHTDSFFCPNCMELTPDVMITMKKGHVPRKLPYIRLDRDKKIKQPKQFYHTALDNVRLASPPSAKRGRKRKAQLLASSRKIKRKKITLPEDHETLWDPHASRVEDSIAEGHYSCDIYGNSCKKPFKKYKDELLECNVCHRTAHTMCTDHNLRHLTKEHRNIWCCNDCKACWECQRGDKEDQGLLCDCCDRMFHMKCHKPPVRRRPKLSEHWYCSYCRSTESISADDLPYREDSAADSGNASDSFCEVCNKKFANAYTLGRHLQSAIHKTALRIHSHESPVATAFSGVSRKKKTSSLPGRRNSSTTQQRQADEDILPMNDDLFYPDQVAEEMEEVEEESMAASPPDDAPAKHTRAQIRRKSVAG</sequence>
<dbReference type="InterPro" id="IPR019787">
    <property type="entry name" value="Znf_PHD-finger"/>
</dbReference>
<dbReference type="InterPro" id="IPR036236">
    <property type="entry name" value="Znf_C2H2_sf"/>
</dbReference>
<dbReference type="AlphaFoldDB" id="A0A7S1PHD6"/>
<dbReference type="SMART" id="SM00249">
    <property type="entry name" value="PHD"/>
    <property type="match status" value="3"/>
</dbReference>
<evidence type="ECO:0000256" key="4">
    <source>
        <dbReference type="ARBA" id="ARBA00022833"/>
    </source>
</evidence>
<dbReference type="Pfam" id="PF00628">
    <property type="entry name" value="PHD"/>
    <property type="match status" value="2"/>
</dbReference>
<comment type="subcellular location">
    <subcellularLocation>
        <location evidence="1">Nucleus</location>
    </subcellularLocation>
</comment>
<evidence type="ECO:0000256" key="2">
    <source>
        <dbReference type="ARBA" id="ARBA00022723"/>
    </source>
</evidence>
<feature type="compositionally biased region" description="Acidic residues" evidence="7">
    <location>
        <begin position="565"/>
        <end position="576"/>
    </location>
</feature>
<evidence type="ECO:0000256" key="1">
    <source>
        <dbReference type="ARBA" id="ARBA00004123"/>
    </source>
</evidence>
<dbReference type="Gene3D" id="3.30.160.60">
    <property type="entry name" value="Classic Zinc Finger"/>
    <property type="match status" value="1"/>
</dbReference>
<keyword evidence="5" id="KW-0539">Nucleus</keyword>
<dbReference type="PROSITE" id="PS01359">
    <property type="entry name" value="ZF_PHD_1"/>
    <property type="match status" value="2"/>
</dbReference>
<protein>
    <recommendedName>
        <fullName evidence="11">PHD finger protein 10</fullName>
    </recommendedName>
</protein>
<dbReference type="PROSITE" id="PS00028">
    <property type="entry name" value="ZINC_FINGER_C2H2_1"/>
    <property type="match status" value="1"/>
</dbReference>
<evidence type="ECO:0000259" key="9">
    <source>
        <dbReference type="PROSITE" id="PS50157"/>
    </source>
</evidence>
<evidence type="ECO:0000256" key="3">
    <source>
        <dbReference type="ARBA" id="ARBA00022771"/>
    </source>
</evidence>
<dbReference type="GO" id="GO:0008270">
    <property type="term" value="F:zinc ion binding"/>
    <property type="evidence" value="ECO:0007669"/>
    <property type="project" value="UniProtKB-KW"/>
</dbReference>
<dbReference type="InterPro" id="IPR011011">
    <property type="entry name" value="Znf_FYVE_PHD"/>
</dbReference>
<feature type="domain" description="PHD-type" evidence="8">
    <location>
        <begin position="201"/>
        <end position="252"/>
    </location>
</feature>
<dbReference type="EMBL" id="HBGD01005383">
    <property type="protein sequence ID" value="CAD9081219.1"/>
    <property type="molecule type" value="Transcribed_RNA"/>
</dbReference>
<organism evidence="10">
    <name type="scientific">Percolomonas cosmopolitus</name>
    <dbReference type="NCBI Taxonomy" id="63605"/>
    <lineage>
        <taxon>Eukaryota</taxon>
        <taxon>Discoba</taxon>
        <taxon>Heterolobosea</taxon>
        <taxon>Tetramitia</taxon>
        <taxon>Eutetramitia</taxon>
        <taxon>Percolomonadidae</taxon>
        <taxon>Percolomonas</taxon>
    </lineage>
</organism>
<reference evidence="10" key="1">
    <citation type="submission" date="2021-01" db="EMBL/GenBank/DDBJ databases">
        <authorList>
            <person name="Corre E."/>
            <person name="Pelletier E."/>
            <person name="Niang G."/>
            <person name="Scheremetjew M."/>
            <person name="Finn R."/>
            <person name="Kale V."/>
            <person name="Holt S."/>
            <person name="Cochrane G."/>
            <person name="Meng A."/>
            <person name="Brown T."/>
            <person name="Cohen L."/>
        </authorList>
    </citation>
    <scope>NUCLEOTIDE SEQUENCE</scope>
    <source>
        <strain evidence="10">WS</strain>
    </source>
</reference>
<dbReference type="InterPro" id="IPR001965">
    <property type="entry name" value="Znf_PHD"/>
</dbReference>
<dbReference type="GO" id="GO:0045893">
    <property type="term" value="P:positive regulation of DNA-templated transcription"/>
    <property type="evidence" value="ECO:0007669"/>
    <property type="project" value="TreeGrafter"/>
</dbReference>
<feature type="domain" description="C2H2-type" evidence="9">
    <location>
        <begin position="481"/>
        <end position="517"/>
    </location>
</feature>
<dbReference type="Gene3D" id="2.60.120.650">
    <property type="entry name" value="Cupin"/>
    <property type="match status" value="1"/>
</dbReference>
<feature type="region of interest" description="Disordered" evidence="7">
    <location>
        <begin position="519"/>
        <end position="601"/>
    </location>
</feature>
<dbReference type="InterPro" id="IPR037869">
    <property type="entry name" value="Spp1/CFP1"/>
</dbReference>